<sequence>MRGRDCDSSEHGSPSYPEAAEGTGNVSGLENPPMSLQVLGLTKSIGDGDKSINDVYLEGAAVSPEFPC</sequence>
<dbReference type="Proteomes" id="UP000838763">
    <property type="component" value="Unassembled WGS sequence"/>
</dbReference>
<comment type="caution">
    <text evidence="2">The sequence shown here is derived from an EMBL/GenBank/DDBJ whole genome shotgun (WGS) entry which is preliminary data.</text>
</comment>
<reference evidence="2" key="1">
    <citation type="submission" date="2022-11" db="EMBL/GenBank/DDBJ databases">
        <authorList>
            <person name="Scott C."/>
            <person name="Bruce N."/>
        </authorList>
    </citation>
    <scope>NUCLEOTIDE SEQUENCE</scope>
</reference>
<organism evidence="2 3">
    <name type="scientific">Parascedosporium putredinis</name>
    <dbReference type="NCBI Taxonomy" id="1442378"/>
    <lineage>
        <taxon>Eukaryota</taxon>
        <taxon>Fungi</taxon>
        <taxon>Dikarya</taxon>
        <taxon>Ascomycota</taxon>
        <taxon>Pezizomycotina</taxon>
        <taxon>Sordariomycetes</taxon>
        <taxon>Hypocreomycetidae</taxon>
        <taxon>Microascales</taxon>
        <taxon>Microascaceae</taxon>
        <taxon>Parascedosporium</taxon>
    </lineage>
</organism>
<evidence type="ECO:0000313" key="3">
    <source>
        <dbReference type="Proteomes" id="UP000838763"/>
    </source>
</evidence>
<feature type="region of interest" description="Disordered" evidence="1">
    <location>
        <begin position="1"/>
        <end position="33"/>
    </location>
</feature>
<accession>A0A9P1HB86</accession>
<gene>
    <name evidence="2" type="ORF">PPNO1_LOCUS8164</name>
</gene>
<evidence type="ECO:0000313" key="2">
    <source>
        <dbReference type="EMBL" id="CAI4218585.1"/>
    </source>
</evidence>
<protein>
    <submittedName>
        <fullName evidence="2">Uncharacterized protein</fullName>
    </submittedName>
</protein>
<dbReference type="AlphaFoldDB" id="A0A9P1HB86"/>
<dbReference type="EMBL" id="CALLCH030000018">
    <property type="protein sequence ID" value="CAI4218585.1"/>
    <property type="molecule type" value="Genomic_DNA"/>
</dbReference>
<evidence type="ECO:0000256" key="1">
    <source>
        <dbReference type="SAM" id="MobiDB-lite"/>
    </source>
</evidence>
<proteinExistence type="predicted"/>
<name>A0A9P1HB86_9PEZI</name>
<keyword evidence="3" id="KW-1185">Reference proteome</keyword>
<feature type="compositionally biased region" description="Basic and acidic residues" evidence="1">
    <location>
        <begin position="1"/>
        <end position="10"/>
    </location>
</feature>